<name>A0A9K3KHP9_9STRA</name>
<sequence>MSTISFVLGLVVFLFTNSIAVEAALFGATVQSQTTSHATDVSADVLQGNTAVDSIVAAPPPTTTTSLPMPQSQTLQRGKTLADNFDERDLLQAYREIQSEYRQKAFNSPNDWKVLSTLNPNKGSRNNQNGKDDEIIQVSLMEHPSDPLCPYVKMEAVLPVSVKECWNFLLLDRWDETMPKMDPFYEGVDIFGEYFVTGDADSSSEKHHPTDESKSTSDIFKASTGKLRLPFGLKATSKPKPKPSPVPRAAFASDDNAKGVHMILARKRTKRILTFGKREFVFISVKDEPLEDGTWVSGTVSVHSPSKIPRNKAYTRAFQDSIAFYKPLFENDCNTRTKLTIVCRMDLNDSSNDGAGGWIPMWLYVKTIGATGVRSVMNMRKALLEDRKIVP</sequence>
<gene>
    <name evidence="2" type="ORF">IV203_021917</name>
</gene>
<evidence type="ECO:0000256" key="1">
    <source>
        <dbReference type="SAM" id="SignalP"/>
    </source>
</evidence>
<accession>A0A9K3KHP9</accession>
<dbReference type="Proteomes" id="UP000693970">
    <property type="component" value="Unassembled WGS sequence"/>
</dbReference>
<dbReference type="AlphaFoldDB" id="A0A9K3KHP9"/>
<keyword evidence="1" id="KW-0732">Signal</keyword>
<keyword evidence="3" id="KW-1185">Reference proteome</keyword>
<reference evidence="2" key="1">
    <citation type="journal article" date="2021" name="Sci. Rep.">
        <title>Diploid genomic architecture of Nitzschia inconspicua, an elite biomass production diatom.</title>
        <authorList>
            <person name="Oliver A."/>
            <person name="Podell S."/>
            <person name="Pinowska A."/>
            <person name="Traller J.C."/>
            <person name="Smith S.R."/>
            <person name="McClure R."/>
            <person name="Beliaev A."/>
            <person name="Bohutskyi P."/>
            <person name="Hill E.A."/>
            <person name="Rabines A."/>
            <person name="Zheng H."/>
            <person name="Allen L.Z."/>
            <person name="Kuo A."/>
            <person name="Grigoriev I.V."/>
            <person name="Allen A.E."/>
            <person name="Hazlebeck D."/>
            <person name="Allen E.E."/>
        </authorList>
    </citation>
    <scope>NUCLEOTIDE SEQUENCE</scope>
    <source>
        <strain evidence="2">Hildebrandi</strain>
    </source>
</reference>
<reference evidence="2" key="2">
    <citation type="submission" date="2021-04" db="EMBL/GenBank/DDBJ databases">
        <authorList>
            <person name="Podell S."/>
        </authorList>
    </citation>
    <scope>NUCLEOTIDE SEQUENCE</scope>
    <source>
        <strain evidence="2">Hildebrandi</strain>
    </source>
</reference>
<evidence type="ECO:0008006" key="4">
    <source>
        <dbReference type="Google" id="ProtNLM"/>
    </source>
</evidence>
<feature type="signal peptide" evidence="1">
    <location>
        <begin position="1"/>
        <end position="23"/>
    </location>
</feature>
<proteinExistence type="predicted"/>
<dbReference type="OrthoDB" id="197616at2759"/>
<comment type="caution">
    <text evidence="2">The sequence shown here is derived from an EMBL/GenBank/DDBJ whole genome shotgun (WGS) entry which is preliminary data.</text>
</comment>
<evidence type="ECO:0000313" key="3">
    <source>
        <dbReference type="Proteomes" id="UP000693970"/>
    </source>
</evidence>
<feature type="chain" id="PRO_5039913118" description="START domain-containing protein" evidence="1">
    <location>
        <begin position="24"/>
        <end position="391"/>
    </location>
</feature>
<protein>
    <recommendedName>
        <fullName evidence="4">START domain-containing protein</fullName>
    </recommendedName>
</protein>
<organism evidence="2 3">
    <name type="scientific">Nitzschia inconspicua</name>
    <dbReference type="NCBI Taxonomy" id="303405"/>
    <lineage>
        <taxon>Eukaryota</taxon>
        <taxon>Sar</taxon>
        <taxon>Stramenopiles</taxon>
        <taxon>Ochrophyta</taxon>
        <taxon>Bacillariophyta</taxon>
        <taxon>Bacillariophyceae</taxon>
        <taxon>Bacillariophycidae</taxon>
        <taxon>Bacillariales</taxon>
        <taxon>Bacillariaceae</taxon>
        <taxon>Nitzschia</taxon>
    </lineage>
</organism>
<evidence type="ECO:0000313" key="2">
    <source>
        <dbReference type="EMBL" id="KAG7343909.1"/>
    </source>
</evidence>
<dbReference type="EMBL" id="JAGRRH010000023">
    <property type="protein sequence ID" value="KAG7343909.1"/>
    <property type="molecule type" value="Genomic_DNA"/>
</dbReference>